<dbReference type="EMBL" id="CAFBOL010000089">
    <property type="protein sequence ID" value="CAB5005942.1"/>
    <property type="molecule type" value="Genomic_DNA"/>
</dbReference>
<accession>A0A6J7PTY7</accession>
<name>A0A6J7PTY7_9ZZZZ</name>
<sequence length="75" mass="7662">MGDSDSSCAVTAGMHVYGALAVTIDQAGTFTFRAVESDPVSRAVDPLAAFAPVLDPMLALYSTFDPAIPDNGVVG</sequence>
<organism evidence="1">
    <name type="scientific">freshwater metagenome</name>
    <dbReference type="NCBI Taxonomy" id="449393"/>
    <lineage>
        <taxon>unclassified sequences</taxon>
        <taxon>metagenomes</taxon>
        <taxon>ecological metagenomes</taxon>
    </lineage>
</organism>
<dbReference type="AlphaFoldDB" id="A0A6J7PTY7"/>
<proteinExistence type="predicted"/>
<reference evidence="1" key="1">
    <citation type="submission" date="2020-05" db="EMBL/GenBank/DDBJ databases">
        <authorList>
            <person name="Chiriac C."/>
            <person name="Salcher M."/>
            <person name="Ghai R."/>
            <person name="Kavagutti S V."/>
        </authorList>
    </citation>
    <scope>NUCLEOTIDE SEQUENCE</scope>
</reference>
<gene>
    <name evidence="1" type="ORF">UFOPK3931_02523</name>
</gene>
<protein>
    <submittedName>
        <fullName evidence="1">Unannotated protein</fullName>
    </submittedName>
</protein>
<evidence type="ECO:0000313" key="1">
    <source>
        <dbReference type="EMBL" id="CAB5005942.1"/>
    </source>
</evidence>